<accession>A0A0J7IY17</accession>
<dbReference type="RefSeq" id="WP_048499532.1">
    <property type="nucleotide sequence ID" value="NZ_LFNG01000010.1"/>
</dbReference>
<feature type="domain" description="Glycosyl transferase family 1" evidence="2">
    <location>
        <begin position="173"/>
        <end position="307"/>
    </location>
</feature>
<comment type="caution">
    <text evidence="3">The sequence shown here is derived from an EMBL/GenBank/DDBJ whole genome shotgun (WGS) entry which is preliminary data.</text>
</comment>
<sequence>MILIDALYINGGGGKVLLDNLVSELESRDVEVLILIDKRIENNPFYAGLKNRVIFMEAGLRNRKEFYKANESKFNAVLCFGNLPPSRRLSAKVYTYFHQPLYLKIPENFSLKNKFLYNLKVFILRRLMKNTDFWLVQSDLIKSQFQKKYKVSNVKVLPFYPPLKNEGETMRIENTYLYVSNATPHKNHKYLIDAFCQFFDQKQTGTLILTVSEDYPETMQLIDQKIAQGYPIENIGFVNRDQLAKVYAGAEFLIFPSLTESFGLGLVEAIDLGCKVIAADLPYTYAVCEPSLTFNPHQVQSIVDALSLSLQKDVKPSVNKVPNQIDELIALLQ</sequence>
<evidence type="ECO:0000313" key="3">
    <source>
        <dbReference type="EMBL" id="KMQ71133.1"/>
    </source>
</evidence>
<proteinExistence type="predicted"/>
<dbReference type="Gene3D" id="3.40.50.2000">
    <property type="entry name" value="Glycogen Phosphorylase B"/>
    <property type="match status" value="1"/>
</dbReference>
<gene>
    <name evidence="3" type="ORF">ACM44_08095</name>
</gene>
<dbReference type="PANTHER" id="PTHR46401:SF2">
    <property type="entry name" value="GLYCOSYLTRANSFERASE WBBK-RELATED"/>
    <property type="match status" value="1"/>
</dbReference>
<organism evidence="3 4">
    <name type="scientific">Chryseobacterium koreense CCUG 49689</name>
    <dbReference type="NCBI Taxonomy" id="1304281"/>
    <lineage>
        <taxon>Bacteria</taxon>
        <taxon>Pseudomonadati</taxon>
        <taxon>Bacteroidota</taxon>
        <taxon>Flavobacteriia</taxon>
        <taxon>Flavobacteriales</taxon>
        <taxon>Weeksellaceae</taxon>
        <taxon>Chryseobacterium group</taxon>
        <taxon>Chryseobacterium</taxon>
    </lineage>
</organism>
<dbReference type="GO" id="GO:0009103">
    <property type="term" value="P:lipopolysaccharide biosynthetic process"/>
    <property type="evidence" value="ECO:0007669"/>
    <property type="project" value="TreeGrafter"/>
</dbReference>
<dbReference type="OrthoDB" id="9801609at2"/>
<evidence type="ECO:0000313" key="4">
    <source>
        <dbReference type="Proteomes" id="UP000035900"/>
    </source>
</evidence>
<keyword evidence="4" id="KW-1185">Reference proteome</keyword>
<dbReference type="InterPro" id="IPR001296">
    <property type="entry name" value="Glyco_trans_1"/>
</dbReference>
<dbReference type="PANTHER" id="PTHR46401">
    <property type="entry name" value="GLYCOSYLTRANSFERASE WBBK-RELATED"/>
    <property type="match status" value="1"/>
</dbReference>
<evidence type="ECO:0000256" key="1">
    <source>
        <dbReference type="ARBA" id="ARBA00022679"/>
    </source>
</evidence>
<keyword evidence="1" id="KW-0808">Transferase</keyword>
<dbReference type="AlphaFoldDB" id="A0A0J7IY17"/>
<name>A0A0J7IY17_9FLAO</name>
<dbReference type="GO" id="GO:0016757">
    <property type="term" value="F:glycosyltransferase activity"/>
    <property type="evidence" value="ECO:0007669"/>
    <property type="project" value="InterPro"/>
</dbReference>
<protein>
    <recommendedName>
        <fullName evidence="2">Glycosyl transferase family 1 domain-containing protein</fullName>
    </recommendedName>
</protein>
<dbReference type="Proteomes" id="UP000035900">
    <property type="component" value="Unassembled WGS sequence"/>
</dbReference>
<dbReference type="EMBL" id="LFNG01000010">
    <property type="protein sequence ID" value="KMQ71133.1"/>
    <property type="molecule type" value="Genomic_DNA"/>
</dbReference>
<dbReference type="STRING" id="1304281.ACM44_08095"/>
<dbReference type="SUPFAM" id="SSF53756">
    <property type="entry name" value="UDP-Glycosyltransferase/glycogen phosphorylase"/>
    <property type="match status" value="1"/>
</dbReference>
<dbReference type="Pfam" id="PF00534">
    <property type="entry name" value="Glycos_transf_1"/>
    <property type="match status" value="1"/>
</dbReference>
<dbReference type="PATRIC" id="fig|1304281.5.peg.1738"/>
<reference evidence="3 4" key="1">
    <citation type="journal article" date="2004" name="Int. J. Syst. Evol. Microbiol.">
        <title>Kaistella koreensis gen. nov., sp. nov., a novel member of the Chryseobacterium-Bergeyella-Riemerella branch.</title>
        <authorList>
            <person name="Kim M.K."/>
            <person name="Im W.T."/>
            <person name="Shin Y.K."/>
            <person name="Lim J.H."/>
            <person name="Kim S.H."/>
            <person name="Lee B.C."/>
            <person name="Park M.Y."/>
            <person name="Lee K.Y."/>
            <person name="Lee S.T."/>
        </authorList>
    </citation>
    <scope>NUCLEOTIDE SEQUENCE [LARGE SCALE GENOMIC DNA]</scope>
    <source>
        <strain evidence="3 4">CCUG 49689</strain>
    </source>
</reference>
<evidence type="ECO:0000259" key="2">
    <source>
        <dbReference type="Pfam" id="PF00534"/>
    </source>
</evidence>